<feature type="region of interest" description="Disordered" evidence="2">
    <location>
        <begin position="149"/>
        <end position="190"/>
    </location>
</feature>
<evidence type="ECO:0000256" key="2">
    <source>
        <dbReference type="SAM" id="MobiDB-lite"/>
    </source>
</evidence>
<evidence type="ECO:0000313" key="3">
    <source>
        <dbReference type="EMBL" id="KAK9096691.1"/>
    </source>
</evidence>
<dbReference type="EMBL" id="JBBNAE010000009">
    <property type="protein sequence ID" value="KAK9096691.1"/>
    <property type="molecule type" value="Genomic_DNA"/>
</dbReference>
<comment type="caution">
    <text evidence="3">The sequence shown here is derived from an EMBL/GenBank/DDBJ whole genome shotgun (WGS) entry which is preliminary data.</text>
</comment>
<reference evidence="3 4" key="1">
    <citation type="submission" date="2024-01" db="EMBL/GenBank/DDBJ databases">
        <title>Genome assemblies of Stephania.</title>
        <authorList>
            <person name="Yang L."/>
        </authorList>
    </citation>
    <scope>NUCLEOTIDE SEQUENCE [LARGE SCALE GENOMIC DNA]</scope>
    <source>
        <strain evidence="3">QJT</strain>
        <tissue evidence="3">Leaf</tissue>
    </source>
</reference>
<gene>
    <name evidence="3" type="ORF">Sjap_022188</name>
</gene>
<evidence type="ECO:0000256" key="1">
    <source>
        <dbReference type="SAM" id="Coils"/>
    </source>
</evidence>
<proteinExistence type="predicted"/>
<keyword evidence="4" id="KW-1185">Reference proteome</keyword>
<organism evidence="3 4">
    <name type="scientific">Stephania japonica</name>
    <dbReference type="NCBI Taxonomy" id="461633"/>
    <lineage>
        <taxon>Eukaryota</taxon>
        <taxon>Viridiplantae</taxon>
        <taxon>Streptophyta</taxon>
        <taxon>Embryophyta</taxon>
        <taxon>Tracheophyta</taxon>
        <taxon>Spermatophyta</taxon>
        <taxon>Magnoliopsida</taxon>
        <taxon>Ranunculales</taxon>
        <taxon>Menispermaceae</taxon>
        <taxon>Menispermoideae</taxon>
        <taxon>Cissampelideae</taxon>
        <taxon>Stephania</taxon>
    </lineage>
</organism>
<keyword evidence="1" id="KW-0175">Coiled coil</keyword>
<name>A0AAP0HU71_9MAGN</name>
<protein>
    <submittedName>
        <fullName evidence="3">Uncharacterized protein</fullName>
    </submittedName>
</protein>
<sequence length="197" mass="22686">MAIKIAKERIERMDDSEIRHIALMKMVEQEIENFRIALKQAERQKRMLEYETSARAKESKMMFEDEIANNKNPVKTSPYSRYAGSSVQIGVEQEKGATKIPSKLNDFDHSLMTKDVQISRRGVEDQKEPSEAKMSPLKFKIYLKQSPFKETHSEAAVKATSSKLKRSSGLRREVEETAMQDPQRSGEEMSELLFCSF</sequence>
<dbReference type="Proteomes" id="UP001417504">
    <property type="component" value="Unassembled WGS sequence"/>
</dbReference>
<evidence type="ECO:0000313" key="4">
    <source>
        <dbReference type="Proteomes" id="UP001417504"/>
    </source>
</evidence>
<feature type="coiled-coil region" evidence="1">
    <location>
        <begin position="24"/>
        <end position="51"/>
    </location>
</feature>
<dbReference type="AlphaFoldDB" id="A0AAP0HU71"/>
<accession>A0AAP0HU71</accession>